<sequence>VLLAFEKGVLAFKNGVLAFEKGVLAFEKGVLAFENGVLAFENGVLAFEKGVLAFEKGVLAFEKGVLAFENGVLAFEKGVLAFEKGVLAFVKGRSSGICKGSSGICKAAISVASVSNEEKEEHKKDCEKLQAKIKVLETIHVEMCKVLLEDERHQDCPSTRSAFLEKFRKYLQENMFIVLSSHPPSSCSGPVLTCFFHRYMQALNWHWDKWAEENGSEITSKSLFVPVSAFVDKSINYFELSRIGGITSHLRKSHSEKLKNSCSTETDGDTGMKASVSTKEATSSESCSGLNMSLIEAVDTLVMLYFFGVHRQFTKVRSVRDNLHQNIRALDETDKKINKCPKDKLDVLAELERSRKVFAKETTNCTRQMAWVRCLIFTPEKQADVYWMLNTALQTLQNAKLDSTVFDFVPEFYIEAICSGYSALRNLFSPTVSFSDLS</sequence>
<dbReference type="Proteomes" id="UP001152795">
    <property type="component" value="Unassembled WGS sequence"/>
</dbReference>
<gene>
    <name evidence="1" type="ORF">PACLA_8A088669</name>
</gene>
<dbReference type="AlphaFoldDB" id="A0A6S7KFP8"/>
<feature type="non-terminal residue" evidence="1">
    <location>
        <position position="438"/>
    </location>
</feature>
<dbReference type="OrthoDB" id="5954453at2759"/>
<evidence type="ECO:0000313" key="2">
    <source>
        <dbReference type="Proteomes" id="UP001152795"/>
    </source>
</evidence>
<evidence type="ECO:0000313" key="1">
    <source>
        <dbReference type="EMBL" id="CAB4042798.1"/>
    </source>
</evidence>
<accession>A0A6S7KFP8</accession>
<keyword evidence="2" id="KW-1185">Reference proteome</keyword>
<organism evidence="1 2">
    <name type="scientific">Paramuricea clavata</name>
    <name type="common">Red gorgonian</name>
    <name type="synonym">Violescent sea-whip</name>
    <dbReference type="NCBI Taxonomy" id="317549"/>
    <lineage>
        <taxon>Eukaryota</taxon>
        <taxon>Metazoa</taxon>
        <taxon>Cnidaria</taxon>
        <taxon>Anthozoa</taxon>
        <taxon>Octocorallia</taxon>
        <taxon>Malacalcyonacea</taxon>
        <taxon>Plexauridae</taxon>
        <taxon>Paramuricea</taxon>
    </lineage>
</organism>
<feature type="non-terminal residue" evidence="1">
    <location>
        <position position="1"/>
    </location>
</feature>
<protein>
    <submittedName>
        <fullName evidence="1">Uncharacterized protein</fullName>
    </submittedName>
</protein>
<comment type="caution">
    <text evidence="1">The sequence shown here is derived from an EMBL/GenBank/DDBJ whole genome shotgun (WGS) entry which is preliminary data.</text>
</comment>
<proteinExistence type="predicted"/>
<reference evidence="1" key="1">
    <citation type="submission" date="2020-04" db="EMBL/GenBank/DDBJ databases">
        <authorList>
            <person name="Alioto T."/>
            <person name="Alioto T."/>
            <person name="Gomez Garrido J."/>
        </authorList>
    </citation>
    <scope>NUCLEOTIDE SEQUENCE</scope>
    <source>
        <strain evidence="1">A484AB</strain>
    </source>
</reference>
<name>A0A6S7KFP8_PARCT</name>
<dbReference type="EMBL" id="CACRXK020030854">
    <property type="protein sequence ID" value="CAB4042798.1"/>
    <property type="molecule type" value="Genomic_DNA"/>
</dbReference>